<gene>
    <name evidence="1" type="ORF">TVG0779096</name>
</gene>
<protein>
    <submittedName>
        <fullName evidence="1">TVG0779096 protein</fullName>
    </submittedName>
</protein>
<name>Q97AN6_THEVO</name>
<dbReference type="HOGENOM" id="CLU_2985890_0_0_2"/>
<reference evidence="1 2" key="2">
    <citation type="journal article" date="2000" name="Proc. Natl. Acad. Sci. U.S.A.">
        <title>Archaeal adaptation to higher temperatures revealed by genomic sequence of Thermoplasma volcanium.</title>
        <authorList>
            <person name="Kawashima T."/>
            <person name="Amano N."/>
            <person name="Koike H."/>
            <person name="Makino S."/>
            <person name="Higuchi S."/>
            <person name="Kawashima-Ohya Y."/>
            <person name="Watanabe K."/>
            <person name="Yamazaki M."/>
            <person name="Kanehori K."/>
            <person name="Kawamoto T."/>
            <person name="Nunoshiba T."/>
            <person name="Yamamoto Y."/>
            <person name="Aramaki H."/>
            <person name="Makino K."/>
            <person name="Suzuki M."/>
        </authorList>
    </citation>
    <scope>NUCLEOTIDE SEQUENCE [LARGE SCALE GENOMIC DNA]</scope>
    <source>
        <strain evidence="2">ATCC 51530 / DSM 4299 / JCM 9571 / NBRC 15438 / GSS1</strain>
    </source>
</reference>
<dbReference type="PaxDb" id="273116-14324990"/>
<proteinExistence type="predicted"/>
<dbReference type="Proteomes" id="UP000001017">
    <property type="component" value="Chromosome"/>
</dbReference>
<keyword evidence="2" id="KW-1185">Reference proteome</keyword>
<dbReference type="EMBL" id="BA000011">
    <property type="protein sequence ID" value="BAB59916.1"/>
    <property type="molecule type" value="Genomic_DNA"/>
</dbReference>
<dbReference type="KEGG" id="tvo:TVG0779096"/>
<sequence length="57" mass="6709">MKFYTIREFNVIKNCNAKYTRKIKPIIQRPSKSNIRSIKISSACLDLCQVKYSLPEE</sequence>
<dbReference type="AlphaFoldDB" id="Q97AN6"/>
<reference evidence="1 2" key="1">
    <citation type="journal article" date="1999" name="Proc. Jpn. Acad.">
        <title>Determination of the complete genomic DNA sequence of Thermoplasma volvanium GSS1.</title>
        <authorList>
            <person name="Kawashima T."/>
            <person name="Yamamoto Y."/>
            <person name="Aramaki H."/>
            <person name="Nunoshiba T."/>
            <person name="Kawamoto T."/>
            <person name="Watanabe K."/>
            <person name="Yamazaki M."/>
            <person name="Kanehori K."/>
            <person name="Amano N."/>
            <person name="Ohya Y."/>
            <person name="Makino K."/>
            <person name="Suzuki M."/>
        </authorList>
    </citation>
    <scope>NUCLEOTIDE SEQUENCE [LARGE SCALE GENOMIC DNA]</scope>
    <source>
        <strain evidence="2">ATCC 51530 / DSM 4299 / JCM 9571 / NBRC 15438 / GSS1</strain>
    </source>
</reference>
<organism evidence="1 2">
    <name type="scientific">Thermoplasma volcanium (strain ATCC 51530 / DSM 4299 / JCM 9571 / NBRC 15438 / GSS1)</name>
    <dbReference type="NCBI Taxonomy" id="273116"/>
    <lineage>
        <taxon>Archaea</taxon>
        <taxon>Methanobacteriati</taxon>
        <taxon>Thermoplasmatota</taxon>
        <taxon>Thermoplasmata</taxon>
        <taxon>Thermoplasmatales</taxon>
        <taxon>Thermoplasmataceae</taxon>
        <taxon>Thermoplasma</taxon>
    </lineage>
</organism>
<accession>Q97AN6</accession>
<dbReference type="STRING" id="273116.gene:9381564"/>
<evidence type="ECO:0000313" key="2">
    <source>
        <dbReference type="Proteomes" id="UP000001017"/>
    </source>
</evidence>
<evidence type="ECO:0000313" key="1">
    <source>
        <dbReference type="EMBL" id="BAB59916.1"/>
    </source>
</evidence>